<dbReference type="Proteomes" id="UP000288812">
    <property type="component" value="Unassembled WGS sequence"/>
</dbReference>
<dbReference type="SUPFAM" id="SSF52317">
    <property type="entry name" value="Class I glutamine amidotransferase-like"/>
    <property type="match status" value="1"/>
</dbReference>
<dbReference type="CDD" id="cd01745">
    <property type="entry name" value="GATase1_2"/>
    <property type="match status" value="1"/>
</dbReference>
<dbReference type="OrthoDB" id="9813383at2"/>
<sequence length="234" mass="26753">MRPLIAITPRVDSNWESVNMNSEFFNFLEDLGATPIILPYNYSRESIDNILNKVDGLLFTGGHDINPMYYGEFPTSKCHIISPKRDAFESELMRAAIEKDIPLLAICRGMQLLNIVQGGSLYQDIDSQYKTSLKHINEEPFDKLVHSVEIIKDNPFGSVFKKDLLEVNSLHHQAIKDLGSNLKVFSKSTDGLVEGIYMEDKKFICGVQWHPEFLYKTCEDNKNLLLKFIESCKI</sequence>
<dbReference type="PANTHER" id="PTHR43235">
    <property type="entry name" value="GLUTAMINE AMIDOTRANSFERASE PB2B2.05-RELATED"/>
    <property type="match status" value="1"/>
</dbReference>
<dbReference type="PROSITE" id="PS51273">
    <property type="entry name" value="GATASE_TYPE_1"/>
    <property type="match status" value="1"/>
</dbReference>
<dbReference type="GO" id="GO:0006598">
    <property type="term" value="P:polyamine catabolic process"/>
    <property type="evidence" value="ECO:0007669"/>
    <property type="project" value="TreeGrafter"/>
</dbReference>
<dbReference type="InterPro" id="IPR029062">
    <property type="entry name" value="Class_I_gatase-like"/>
</dbReference>
<dbReference type="InterPro" id="IPR011697">
    <property type="entry name" value="Peptidase_C26"/>
</dbReference>
<dbReference type="AlphaFoldDB" id="A0A437S9C2"/>
<accession>A0A437S9C2</accession>
<organism evidence="1 2">
    <name type="scientific">Anaerosphaera multitolerans</name>
    <dbReference type="NCBI Taxonomy" id="2487351"/>
    <lineage>
        <taxon>Bacteria</taxon>
        <taxon>Bacillati</taxon>
        <taxon>Bacillota</taxon>
        <taxon>Tissierellia</taxon>
        <taxon>Tissierellales</taxon>
        <taxon>Peptoniphilaceae</taxon>
        <taxon>Anaerosphaera</taxon>
    </lineage>
</organism>
<keyword evidence="1" id="KW-0378">Hydrolase</keyword>
<reference evidence="1 2" key="1">
    <citation type="submission" date="2018-11" db="EMBL/GenBank/DDBJ databases">
        <title>Genome sequencing and assembly of Anaerosphaera sp. nov., GS7-6-2.</title>
        <authorList>
            <person name="Rettenmaier R."/>
            <person name="Liebl W."/>
            <person name="Zverlov V."/>
        </authorList>
    </citation>
    <scope>NUCLEOTIDE SEQUENCE [LARGE SCALE GENOMIC DNA]</scope>
    <source>
        <strain evidence="1 2">GS7-6-2</strain>
    </source>
</reference>
<evidence type="ECO:0000313" key="2">
    <source>
        <dbReference type="Proteomes" id="UP000288812"/>
    </source>
</evidence>
<name>A0A437S9C2_9FIRM</name>
<proteinExistence type="predicted"/>
<dbReference type="Gene3D" id="3.40.50.880">
    <property type="match status" value="1"/>
</dbReference>
<dbReference type="RefSeq" id="WP_127722690.1">
    <property type="nucleotide sequence ID" value="NZ_RLIH01000001.1"/>
</dbReference>
<protein>
    <submittedName>
        <fullName evidence="1">Gamma-glutamyl-gamma-aminobutyrate hydrolase family protein</fullName>
    </submittedName>
</protein>
<dbReference type="PANTHER" id="PTHR43235:SF1">
    <property type="entry name" value="GLUTAMINE AMIDOTRANSFERASE PB2B2.05-RELATED"/>
    <property type="match status" value="1"/>
</dbReference>
<dbReference type="GO" id="GO:0005829">
    <property type="term" value="C:cytosol"/>
    <property type="evidence" value="ECO:0007669"/>
    <property type="project" value="TreeGrafter"/>
</dbReference>
<dbReference type="Pfam" id="PF07722">
    <property type="entry name" value="Peptidase_C26"/>
    <property type="match status" value="1"/>
</dbReference>
<evidence type="ECO:0000313" key="1">
    <source>
        <dbReference type="EMBL" id="RVU55709.1"/>
    </source>
</evidence>
<dbReference type="GO" id="GO:0033969">
    <property type="term" value="F:gamma-glutamyl-gamma-aminobutyrate hydrolase activity"/>
    <property type="evidence" value="ECO:0007669"/>
    <property type="project" value="TreeGrafter"/>
</dbReference>
<dbReference type="EMBL" id="RLIH01000001">
    <property type="protein sequence ID" value="RVU55709.1"/>
    <property type="molecule type" value="Genomic_DNA"/>
</dbReference>
<comment type="caution">
    <text evidence="1">The sequence shown here is derived from an EMBL/GenBank/DDBJ whole genome shotgun (WGS) entry which is preliminary data.</text>
</comment>
<gene>
    <name evidence="1" type="ORF">EF514_00400</name>
</gene>
<dbReference type="InterPro" id="IPR044668">
    <property type="entry name" value="PuuD-like"/>
</dbReference>
<keyword evidence="2" id="KW-1185">Reference proteome</keyword>